<dbReference type="Pfam" id="PF02237">
    <property type="entry name" value="BPL_C"/>
    <property type="match status" value="1"/>
</dbReference>
<dbReference type="GO" id="GO:0004077">
    <property type="term" value="F:biotin--[biotin carboxyl-carrier protein] ligase activity"/>
    <property type="evidence" value="ECO:0007669"/>
    <property type="project" value="InterPro"/>
</dbReference>
<dbReference type="EMBL" id="JAHYIQ010000008">
    <property type="protein sequence ID" value="KAK1129522.1"/>
    <property type="molecule type" value="Genomic_DNA"/>
</dbReference>
<evidence type="ECO:0000313" key="4">
    <source>
        <dbReference type="EMBL" id="KAK1129522.1"/>
    </source>
</evidence>
<dbReference type="InterPro" id="IPR004408">
    <property type="entry name" value="Biotin_CoA_COase_ligase"/>
</dbReference>
<dbReference type="InterPro" id="IPR004143">
    <property type="entry name" value="BPL_LPL_catalytic"/>
</dbReference>
<dbReference type="InterPro" id="IPR045864">
    <property type="entry name" value="aa-tRNA-synth_II/BPL/LPL"/>
</dbReference>
<dbReference type="Pfam" id="PF03099">
    <property type="entry name" value="BPL_LplA_LipB"/>
    <property type="match status" value="1"/>
</dbReference>
<comment type="similarity">
    <text evidence="1">Belongs to the biotin--protein ligase family.</text>
</comment>
<organism evidence="4 5">
    <name type="scientific">Melipona bicolor</name>
    <dbReference type="NCBI Taxonomy" id="60889"/>
    <lineage>
        <taxon>Eukaryota</taxon>
        <taxon>Metazoa</taxon>
        <taxon>Ecdysozoa</taxon>
        <taxon>Arthropoda</taxon>
        <taxon>Hexapoda</taxon>
        <taxon>Insecta</taxon>
        <taxon>Pterygota</taxon>
        <taxon>Neoptera</taxon>
        <taxon>Endopterygota</taxon>
        <taxon>Hymenoptera</taxon>
        <taxon>Apocrita</taxon>
        <taxon>Aculeata</taxon>
        <taxon>Apoidea</taxon>
        <taxon>Anthophila</taxon>
        <taxon>Apidae</taxon>
        <taxon>Melipona</taxon>
    </lineage>
</organism>
<proteinExistence type="inferred from homology"/>
<dbReference type="Proteomes" id="UP001177670">
    <property type="component" value="Unassembled WGS sequence"/>
</dbReference>
<sequence length="992" mass="112178">MILTFLYMVATSIQSRRILFLKNHLRSLFQGDTTSYPSIMFYNKTLASNKESNSPINDCENDEFMTSCLCINKSDARLEELLWYYDDMRLCTIFPQQKVDISSWLMYQYGKTFFPLHINNRNGTLLQSEYKLYILVEADLESYNPVAATHATKVEDYGLIITWTANKNVDLIIESDLDMVAKFFIAAMEGQCYINNGLLLKRIETVLISGKPCLYNSDVLNLPPTKKFIDKDEWRMHMEKLKSLSDTAKLASEKCKPFEVKDLPGLIIYPENAVTSADIELMKRVESNETLESECRSQVSTPVSTTTIPQCEDQLSQDEIQKITEGTTKFQGVPHSASKSLDMLDNLEDVSSSISTRQVSCSDIKSTSKPFEPKTFYDAKNIKRTSSASPFKNSMAEITTKLSKKNVKPPNVLIYADSFIARNNVKNVLEESLGTDKYTIYVLSPEEARNDAWIENAALVVVCGNVGNEIGNQIVEYILRGGKLLALCSDVIHILLPSFKTAEVRENELVHFSYGKWKHVRMMHHIFCYQASPVRTRFSQDHEDIKVSSVSPPASVSVKDKKGNSHSFDLKVLGTEETWHTPSILLATLPESGGKLVFSQIHLEVDPMQYELEESKFNALKESNATRLEIFNDLLKAHLQMEIRSSSQKAAPATYTPAFFLGRHELKVQLLERLKDRMKGGDTLKMPKLEIQFCKSSTVPRPASISFLPIMVYQCPDNFSTVEYFENLTTKELGRLVIYAEIMTSSMDIFNGHQLEHGLAVIVRQQTQGQGRGKNIWLSPKGSALFTLQLHVPTDTILGRRISILQHLVSVAIVSAFKSLPGYEDIDLRLKWPNDIYAGDNVKIGGMIITTYVMSNLNICNVGVGINLFNKEPTCCINDIVTAFNEMYQKKLKMISHEQYFAIVFNEIERWLNIVQSGNVDVFLDAYYAYWMHTDTNVTILSTSGLSQNAKILGIDDFGYLRVRGEDGTIFTVHPDGNTFDCLKGLIAPKFK</sequence>
<dbReference type="InterPro" id="IPR003142">
    <property type="entry name" value="BPL_C"/>
</dbReference>
<dbReference type="AlphaFoldDB" id="A0AA40KR58"/>
<keyword evidence="2" id="KW-0436">Ligase</keyword>
<dbReference type="SUPFAM" id="SSF55681">
    <property type="entry name" value="Class II aaRS and biotin synthetases"/>
    <property type="match status" value="1"/>
</dbReference>
<dbReference type="PANTHER" id="PTHR12835:SF5">
    <property type="entry name" value="BIOTIN--PROTEIN LIGASE"/>
    <property type="match status" value="1"/>
</dbReference>
<dbReference type="NCBIfam" id="TIGR00121">
    <property type="entry name" value="birA_ligase"/>
    <property type="match status" value="1"/>
</dbReference>
<gene>
    <name evidence="4" type="ORF">K0M31_019243</name>
</gene>
<dbReference type="PANTHER" id="PTHR12835">
    <property type="entry name" value="BIOTIN PROTEIN LIGASE"/>
    <property type="match status" value="1"/>
</dbReference>
<evidence type="ECO:0000313" key="5">
    <source>
        <dbReference type="Proteomes" id="UP001177670"/>
    </source>
</evidence>
<dbReference type="PROSITE" id="PS51733">
    <property type="entry name" value="BPL_LPL_CATALYTIC"/>
    <property type="match status" value="1"/>
</dbReference>
<accession>A0AA40KR58</accession>
<name>A0AA40KR58_9HYME</name>
<evidence type="ECO:0000259" key="3">
    <source>
        <dbReference type="PROSITE" id="PS51733"/>
    </source>
</evidence>
<evidence type="ECO:0000256" key="1">
    <source>
        <dbReference type="ARBA" id="ARBA00009934"/>
    </source>
</evidence>
<evidence type="ECO:0000256" key="2">
    <source>
        <dbReference type="ARBA" id="ARBA00022598"/>
    </source>
</evidence>
<keyword evidence="5" id="KW-1185">Reference proteome</keyword>
<comment type="caution">
    <text evidence="4">The sequence shown here is derived from an EMBL/GenBank/DDBJ whole genome shotgun (WGS) entry which is preliminary data.</text>
</comment>
<reference evidence="4" key="1">
    <citation type="submission" date="2021-10" db="EMBL/GenBank/DDBJ databases">
        <title>Melipona bicolor Genome sequencing and assembly.</title>
        <authorList>
            <person name="Araujo N.S."/>
            <person name="Arias M.C."/>
        </authorList>
    </citation>
    <scope>NUCLEOTIDE SEQUENCE</scope>
    <source>
        <strain evidence="4">USP_2M_L1-L4_2017</strain>
        <tissue evidence="4">Whole body</tissue>
    </source>
</reference>
<dbReference type="Gene3D" id="3.30.930.10">
    <property type="entry name" value="Bira Bifunctional Protein, Domain 2"/>
    <property type="match status" value="1"/>
</dbReference>
<feature type="domain" description="BPL/LPL catalytic" evidence="3">
    <location>
        <begin position="722"/>
        <end position="916"/>
    </location>
</feature>
<protein>
    <recommendedName>
        <fullName evidence="3">BPL/LPL catalytic domain-containing protein</fullName>
    </recommendedName>
</protein>
<dbReference type="GO" id="GO:0005737">
    <property type="term" value="C:cytoplasm"/>
    <property type="evidence" value="ECO:0007669"/>
    <property type="project" value="TreeGrafter"/>
</dbReference>